<dbReference type="SMART" id="SM00249">
    <property type="entry name" value="PHD"/>
    <property type="match status" value="2"/>
</dbReference>
<feature type="compositionally biased region" description="Polar residues" evidence="22">
    <location>
        <begin position="1483"/>
        <end position="1502"/>
    </location>
</feature>
<evidence type="ECO:0000256" key="3">
    <source>
        <dbReference type="ARBA" id="ARBA00013184"/>
    </source>
</evidence>
<evidence type="ECO:0000259" key="23">
    <source>
        <dbReference type="PROSITE" id="PS50016"/>
    </source>
</evidence>
<feature type="domain" description="PHD-type" evidence="23">
    <location>
        <begin position="257"/>
        <end position="307"/>
    </location>
</feature>
<feature type="compositionally biased region" description="Basic and acidic residues" evidence="22">
    <location>
        <begin position="1266"/>
        <end position="1277"/>
    </location>
</feature>
<comment type="similarity">
    <text evidence="2">Belongs to the MYST (SAS/MOZ) family.</text>
</comment>
<keyword evidence="12" id="KW-0832">Ubl conjugation</keyword>
<dbReference type="PROSITE" id="PS50016">
    <property type="entry name" value="ZF_PHD_2"/>
    <property type="match status" value="2"/>
</dbReference>
<feature type="domain" description="PHD-type" evidence="23">
    <location>
        <begin position="201"/>
        <end position="260"/>
    </location>
</feature>
<feature type="active site" description="Proton donor/acceptor" evidence="20">
    <location>
        <position position="870"/>
    </location>
</feature>
<dbReference type="SUPFAM" id="SSF57903">
    <property type="entry name" value="FYVE/PHD zinc finger"/>
    <property type="match status" value="1"/>
</dbReference>
<feature type="compositionally biased region" description="Low complexity" evidence="22">
    <location>
        <begin position="1307"/>
        <end position="1322"/>
    </location>
</feature>
<feature type="compositionally biased region" description="Polar residues" evidence="22">
    <location>
        <begin position="460"/>
        <end position="469"/>
    </location>
</feature>
<feature type="region of interest" description="Disordered" evidence="22">
    <location>
        <begin position="438"/>
        <end position="496"/>
    </location>
</feature>
<keyword evidence="17" id="KW-0804">Transcription</keyword>
<feature type="compositionally biased region" description="Polar residues" evidence="22">
    <location>
        <begin position="1010"/>
        <end position="1022"/>
    </location>
</feature>
<keyword evidence="15" id="KW-0805">Transcription regulation</keyword>
<reference evidence="27" key="1">
    <citation type="journal article" date="2023" name="PLoS Negl. Trop. Dis.">
        <title>A genome sequence for Biomphalaria pfeifferi, the major vector snail for the human-infecting parasite Schistosoma mansoni.</title>
        <authorList>
            <person name="Bu L."/>
            <person name="Lu L."/>
            <person name="Laidemitt M.R."/>
            <person name="Zhang S.M."/>
            <person name="Mutuku M."/>
            <person name="Mkoji G."/>
            <person name="Steinauer M."/>
            <person name="Loker E.S."/>
        </authorList>
    </citation>
    <scope>NUCLEOTIDE SEQUENCE</scope>
    <source>
        <strain evidence="27">KasaAsao</strain>
    </source>
</reference>
<dbReference type="Pfam" id="PF00538">
    <property type="entry name" value="Linker_histone"/>
    <property type="match status" value="1"/>
</dbReference>
<dbReference type="GO" id="GO:0003677">
    <property type="term" value="F:DNA binding"/>
    <property type="evidence" value="ECO:0007669"/>
    <property type="project" value="InterPro"/>
</dbReference>
<feature type="compositionally biased region" description="Basic residues" evidence="22">
    <location>
        <begin position="471"/>
        <end position="487"/>
    </location>
</feature>
<dbReference type="InterPro" id="IPR001965">
    <property type="entry name" value="Znf_PHD"/>
</dbReference>
<dbReference type="EMBL" id="JASAOG010000137">
    <property type="protein sequence ID" value="KAK0048441.1"/>
    <property type="molecule type" value="Genomic_DNA"/>
</dbReference>
<evidence type="ECO:0000256" key="12">
    <source>
        <dbReference type="ARBA" id="ARBA00022843"/>
    </source>
</evidence>
<evidence type="ECO:0000256" key="8">
    <source>
        <dbReference type="ARBA" id="ARBA00022723"/>
    </source>
</evidence>
<evidence type="ECO:0000259" key="26">
    <source>
        <dbReference type="PROSITE" id="PS52014"/>
    </source>
</evidence>
<dbReference type="InterPro" id="IPR019787">
    <property type="entry name" value="Znf_PHD-finger"/>
</dbReference>
<keyword evidence="9" id="KW-0677">Repeat</keyword>
<gene>
    <name evidence="27" type="ORF">Bpfe_022056</name>
</gene>
<dbReference type="InterPro" id="IPR050603">
    <property type="entry name" value="MYST_HAT"/>
</dbReference>
<evidence type="ECO:0000256" key="4">
    <source>
        <dbReference type="ARBA" id="ARBA00022491"/>
    </source>
</evidence>
<keyword evidence="5" id="KW-1017">Isopeptide bond</keyword>
<dbReference type="SMART" id="SM00526">
    <property type="entry name" value="H15"/>
    <property type="match status" value="1"/>
</dbReference>
<evidence type="ECO:0000313" key="27">
    <source>
        <dbReference type="EMBL" id="KAK0048441.1"/>
    </source>
</evidence>
<dbReference type="GO" id="GO:0070775">
    <property type="term" value="C:H3 histone acetyltransferase complex"/>
    <property type="evidence" value="ECO:0007669"/>
    <property type="project" value="UniProtKB-ARBA"/>
</dbReference>
<evidence type="ECO:0000256" key="21">
    <source>
        <dbReference type="PROSITE-ProRule" id="PRU00146"/>
    </source>
</evidence>
<dbReference type="PROSITE" id="PS52014">
    <property type="entry name" value="SAMD1_WH"/>
    <property type="match status" value="1"/>
</dbReference>
<dbReference type="GO" id="GO:0040029">
    <property type="term" value="P:epigenetic regulation of gene expression"/>
    <property type="evidence" value="ECO:0007669"/>
    <property type="project" value="UniProtKB-ARBA"/>
</dbReference>
<feature type="compositionally biased region" description="Basic and acidic residues" evidence="22">
    <location>
        <begin position="664"/>
        <end position="691"/>
    </location>
</feature>
<dbReference type="InterPro" id="IPR002717">
    <property type="entry name" value="HAT_MYST-type"/>
</dbReference>
<evidence type="ECO:0000256" key="14">
    <source>
        <dbReference type="ARBA" id="ARBA00022990"/>
    </source>
</evidence>
<feature type="compositionally biased region" description="Polar residues" evidence="22">
    <location>
        <begin position="1575"/>
        <end position="1610"/>
    </location>
</feature>
<feature type="compositionally biased region" description="Basic and acidic residues" evidence="22">
    <location>
        <begin position="1344"/>
        <end position="1356"/>
    </location>
</feature>
<dbReference type="FunFam" id="3.40.630.30:FF:000001">
    <property type="entry name" value="Histone acetyltransferase"/>
    <property type="match status" value="1"/>
</dbReference>
<feature type="region of interest" description="Disordered" evidence="22">
    <location>
        <begin position="1004"/>
        <end position="1690"/>
    </location>
</feature>
<feature type="compositionally biased region" description="Polar residues" evidence="22">
    <location>
        <begin position="1749"/>
        <end position="1765"/>
    </location>
</feature>
<keyword evidence="7" id="KW-0808">Transferase</keyword>
<evidence type="ECO:0000256" key="13">
    <source>
        <dbReference type="ARBA" id="ARBA00022853"/>
    </source>
</evidence>
<dbReference type="Pfam" id="PF00628">
    <property type="entry name" value="PHD"/>
    <property type="match status" value="2"/>
</dbReference>
<dbReference type="InterPro" id="IPR011011">
    <property type="entry name" value="Znf_FYVE_PHD"/>
</dbReference>
<feature type="region of interest" description="Disordered" evidence="22">
    <location>
        <begin position="1712"/>
        <end position="1765"/>
    </location>
</feature>
<dbReference type="Proteomes" id="UP001233172">
    <property type="component" value="Unassembled WGS sequence"/>
</dbReference>
<keyword evidence="8" id="KW-0479">Metal-binding</keyword>
<dbReference type="GO" id="GO:0003682">
    <property type="term" value="F:chromatin binding"/>
    <property type="evidence" value="ECO:0007669"/>
    <property type="project" value="TreeGrafter"/>
</dbReference>
<feature type="compositionally biased region" description="Basic and acidic residues" evidence="22">
    <location>
        <begin position="1466"/>
        <end position="1480"/>
    </location>
</feature>
<dbReference type="CDD" id="cd15618">
    <property type="entry name" value="PHD1_MOZ_MORF"/>
    <property type="match status" value="1"/>
</dbReference>
<dbReference type="Pfam" id="PF21524">
    <property type="entry name" value="SAMD1_WH"/>
    <property type="match status" value="1"/>
</dbReference>
<sequence length="2134" mass="238484">MVKETDKTVEVNATYLEWILEAVHKIKHQKQRPNKDRIINAIRQNHQVTEESILEQLELSVQNGKLLRVENNNDYTYKDPALQAPVKSQAKTLELDKKTDLTKLVIQCLKQCQEPKGMMLKSIERYIYSKYTVKGNESGVLMKNLRTCVRRAIQQKKLVQVGKFVQLAIEEGKVKESPPVNLADVEVILPFERNRKKATPLPLCSFCLEGADKNREGKWEDLISCADCGSSGHPSCLKFSSELTAKVRKLRWQCINCKKCSFCGKSGKEDDMLFCDFCDRGFHMACCDPPIIKPPKGDWKCNLCDPERGTKKGKTFLEAAMLYTVNIKSQIQATSKQKLKKARLLQAAKKMKLKKLKVVRKKPVKSESSEESEHEDASKCEVLSPSEFALNGACLETLSILPETKHLVDGLSRFFTPSNKRSSRVSLSAIQTPLLGLMEENTNSSQKMSYKKQSDKKSTRTTSAHQTASRLIKRSKLVQASRGRKKTGGPPLSGQLRGLFDGLSEFFNATGERKRALPVYTSRTEPSSNSLSGSNLTCSSCTSCWDSPKALHCDGQCLNVCISDSCSKKSDSALSSRRHLSWWEEMNNLMQMTLQEFRQYGSQDGFNKGVRGRRTCLAQRRVGRLEGSQMFRDTIRTKAGMILPTYVTEEDVTLFKQAQEMAQKELDKALPKPEPKPSFERQSETGEDVKPVVETPRYPPCIEMGQFEIQTWYSSPYPQEYASLPKLYICEYCLKYMKSGNSLRRHIDKCELRHPPADEIYRNKDLSVFEVDGQTSKLYCQNLCLLAKLFLDHKTLYYDVEPFLFYVLTLNDDYGSHIVGYFSKEKHCQQKYNVSCIMTMPQYMRKGYGRLLIDFSYLLSRREECFGSPEKPLSALGAVSYMAYWRSIIFQYFSCHRDKAVSIRNISEETGLCPLDILQTLKELQFLKQDADSKNVQIAVNYQLVDSYMDKLKNKPHLTLNEDNLHWTPVVSKSFLSDEEDEADRQLNEMRNAVENVVQERKQLTEQLHKSSSSIGSPPVNEQTDKWPRRFGRKRFPSMTWGDPALKRQRRDSSNEESNKCPFDFDAEEDAKMLPPAPPLKQLRIDRSPIRASVSSCSLSPLSPSPFRPSYDSPVKTPEKKCQKKNLFDEQEEINGKKIRQKRKPGRPPKDAGWPDKPVRRSKEDRSVDKKSLTRKAGRPTVKENVPRKLGRPFKRKPGRPPKKQEVDEESNAADKLSSEKEGNKACKIPGRRPGRPKKAVDVSNGKVEEENVPSPVDEQTQDSTSEEKKPAEKEQTECETEFLPAATTPSLSPAPKKSKIIEEYIDSSSSSDSSDSSNSDSSDSDDEEDDNDGDNDDSDEEDNTPKVKSDVESVNKLHPNVEMMTKVRRLSASSSDDDSNQADNTNNLSQSKPVLESPKEEDSVVEKQTHLTPPKKQLSESDSDSDESVSLKLKETLSKEPEINRNVTPVEDEETKAASQNLADIVKDLEEADEDKKVASPEVQQQASVESDVGQESSSFGSIDELTDALSDADSPTDPQIPSSPPPAPAPVMINSDDDDIPMEPTSPSPERRPLLQQSSEAPINRLSDPLLSSPPQHQSTILSSPQQHSAILSSPPQHHSNLGHNTMSGMFPNSPILISPSPEVKPGQHHQPPCTPNQQIHTPSSHEDQYQNVGSVPLTSPVQHPSPVHLTSPAHLTSPSQLSSPVMSGSLLSHQEKHLTQIDTSPGIAQSKAHTNMGLNAPSRASKSTSSRTQPKSRSQTSSQSRVQQGFHASSSSGPTSMTNLQSMQQQNYELNVAQLGLASAASLNSGDMTTDSSQHSSLTQLNYDCAQNMQYCSNNQGRNSFMDTVNMGNLQAMHAHTSTSSGVYMNPPTTSMNYHHHGSPLSTYSQTIIPISQQQLQRQQQQQQQRQASGQQTLQHPNSGRLLQSSTPIPMVVQQALLQGGTVYQTSQQPNNCDLIKLQQLTNRIQDLPVESLQMTPPQNMTPPPATINMTPPPTVMMRSMTTPPISAAHSALMGQPTAPPYKRQRSTSSASRKAPSVAAASSPNVTLNPNMSLSPNVTIQPTSSMIPGYLNYRVPQGMINPNYISANPHRFLQPQQLPMQMQMMNMNVHAAGPPAAFQQQVQSSQPGNPTAVYTPYYINMNNVMRR</sequence>
<keyword evidence="16" id="KW-0010">Activator</keyword>
<feature type="compositionally biased region" description="Acidic residues" evidence="22">
    <location>
        <begin position="1323"/>
        <end position="1343"/>
    </location>
</feature>
<dbReference type="FunFam" id="3.30.40.10:FF:000005">
    <property type="entry name" value="zinc finger protein isoform X1"/>
    <property type="match status" value="1"/>
</dbReference>
<dbReference type="Gene3D" id="3.30.60.60">
    <property type="entry name" value="N-acetyl transferase-like"/>
    <property type="match status" value="1"/>
</dbReference>
<feature type="compositionally biased region" description="Polar residues" evidence="22">
    <location>
        <begin position="1652"/>
        <end position="1665"/>
    </location>
</feature>
<feature type="compositionally biased region" description="Basic residues" evidence="22">
    <location>
        <begin position="1189"/>
        <end position="1202"/>
    </location>
</feature>
<proteinExistence type="inferred from homology"/>
<feature type="compositionally biased region" description="Low complexity" evidence="22">
    <location>
        <begin position="1728"/>
        <end position="1748"/>
    </location>
</feature>
<dbReference type="InterPro" id="IPR040706">
    <property type="entry name" value="Zf-MYST"/>
</dbReference>
<dbReference type="GO" id="GO:0005634">
    <property type="term" value="C:nucleus"/>
    <property type="evidence" value="ECO:0007669"/>
    <property type="project" value="UniProtKB-SubCell"/>
</dbReference>
<evidence type="ECO:0000256" key="15">
    <source>
        <dbReference type="ARBA" id="ARBA00023015"/>
    </source>
</evidence>
<dbReference type="InterPro" id="IPR013083">
    <property type="entry name" value="Znf_RING/FYVE/PHD"/>
</dbReference>
<dbReference type="InterPro" id="IPR016181">
    <property type="entry name" value="Acyl_CoA_acyltransferase"/>
</dbReference>
<feature type="region of interest" description="Disordered" evidence="22">
    <location>
        <begin position="664"/>
        <end position="692"/>
    </location>
</feature>
<evidence type="ECO:0000256" key="18">
    <source>
        <dbReference type="ARBA" id="ARBA00023242"/>
    </source>
</evidence>
<dbReference type="InterPro" id="IPR036388">
    <property type="entry name" value="WH-like_DNA-bd_sf"/>
</dbReference>
<dbReference type="InterPro" id="IPR048589">
    <property type="entry name" value="SAMD1-like_WH"/>
</dbReference>
<reference evidence="27" key="2">
    <citation type="submission" date="2023-04" db="EMBL/GenBank/DDBJ databases">
        <authorList>
            <person name="Bu L."/>
            <person name="Lu L."/>
            <person name="Laidemitt M.R."/>
            <person name="Zhang S.M."/>
            <person name="Mutuku M."/>
            <person name="Mkoji G."/>
            <person name="Steinauer M."/>
            <person name="Loker E.S."/>
        </authorList>
    </citation>
    <scope>NUCLEOTIDE SEQUENCE</scope>
    <source>
        <strain evidence="27">KasaAsao</strain>
        <tissue evidence="27">Whole Snail</tissue>
    </source>
</reference>
<feature type="domain" description="MYST-type HAT" evidence="25">
    <location>
        <begin position="694"/>
        <end position="969"/>
    </location>
</feature>
<evidence type="ECO:0000256" key="20">
    <source>
        <dbReference type="PIRSR" id="PIRSR602717-51"/>
    </source>
</evidence>
<dbReference type="InterPro" id="IPR005818">
    <property type="entry name" value="Histone_H1/H5_H15"/>
</dbReference>
<evidence type="ECO:0000256" key="11">
    <source>
        <dbReference type="ARBA" id="ARBA00022833"/>
    </source>
</evidence>
<evidence type="ECO:0000256" key="10">
    <source>
        <dbReference type="ARBA" id="ARBA00022771"/>
    </source>
</evidence>
<dbReference type="PANTHER" id="PTHR10615">
    <property type="entry name" value="HISTONE ACETYLTRANSFERASE"/>
    <property type="match status" value="1"/>
</dbReference>
<accession>A0AAD8F2Y0</accession>
<keyword evidence="4" id="KW-0678">Repressor</keyword>
<dbReference type="GO" id="GO:0008270">
    <property type="term" value="F:zinc ion binding"/>
    <property type="evidence" value="ECO:0007669"/>
    <property type="project" value="UniProtKB-KW"/>
</dbReference>
<dbReference type="EC" id="2.3.1.48" evidence="3"/>
<evidence type="ECO:0000256" key="9">
    <source>
        <dbReference type="ARBA" id="ARBA00022737"/>
    </source>
</evidence>
<feature type="region of interest" description="Disordered" evidence="22">
    <location>
        <begin position="1998"/>
        <end position="2031"/>
    </location>
</feature>
<dbReference type="CDD" id="cd15527">
    <property type="entry name" value="PHD2_KAT6A_6B"/>
    <property type="match status" value="1"/>
</dbReference>
<comment type="caution">
    <text evidence="27">The sequence shown here is derived from an EMBL/GenBank/DDBJ whole genome shotgun (WGS) entry which is preliminary data.</text>
</comment>
<evidence type="ECO:0000256" key="2">
    <source>
        <dbReference type="ARBA" id="ARBA00010107"/>
    </source>
</evidence>
<keyword evidence="13" id="KW-0156">Chromatin regulator</keyword>
<dbReference type="GO" id="GO:0010484">
    <property type="term" value="F:histone H3 acetyltransferase activity"/>
    <property type="evidence" value="ECO:0007669"/>
    <property type="project" value="TreeGrafter"/>
</dbReference>
<evidence type="ECO:0000256" key="16">
    <source>
        <dbReference type="ARBA" id="ARBA00023159"/>
    </source>
</evidence>
<feature type="compositionally biased region" description="Low complexity" evidence="22">
    <location>
        <begin position="2016"/>
        <end position="2030"/>
    </location>
</feature>
<dbReference type="FunFam" id="3.30.60.60:FF:000001">
    <property type="entry name" value="Histone acetyltransferase"/>
    <property type="match status" value="1"/>
</dbReference>
<dbReference type="GO" id="GO:0003712">
    <property type="term" value="F:transcription coregulator activity"/>
    <property type="evidence" value="ECO:0007669"/>
    <property type="project" value="TreeGrafter"/>
</dbReference>
<name>A0AAD8F2Y0_BIOPF</name>
<feature type="region of interest" description="Disordered" evidence="22">
    <location>
        <begin position="1880"/>
        <end position="1911"/>
    </location>
</feature>
<evidence type="ECO:0000256" key="19">
    <source>
        <dbReference type="ARBA" id="ARBA00048017"/>
    </source>
</evidence>
<dbReference type="Pfam" id="PF17772">
    <property type="entry name" value="zf-MYST"/>
    <property type="match status" value="1"/>
</dbReference>
<feature type="compositionally biased region" description="Basic and acidic residues" evidence="22">
    <location>
        <begin position="1433"/>
        <end position="1444"/>
    </location>
</feature>
<keyword evidence="11" id="KW-0862">Zinc</keyword>
<feature type="domain" description="SAMD1-like winged helix (WH)" evidence="26">
    <location>
        <begin position="7"/>
        <end position="83"/>
    </location>
</feature>
<keyword evidence="6" id="KW-0597">Phosphoprotein</keyword>
<feature type="compositionally biased region" description="Low complexity" evidence="22">
    <location>
        <begin position="1284"/>
        <end position="1296"/>
    </location>
</feature>
<keyword evidence="10 21" id="KW-0863">Zinc-finger</keyword>
<organism evidence="27 28">
    <name type="scientific">Biomphalaria pfeifferi</name>
    <name type="common">Bloodfluke planorb</name>
    <name type="synonym">Freshwater snail</name>
    <dbReference type="NCBI Taxonomy" id="112525"/>
    <lineage>
        <taxon>Eukaryota</taxon>
        <taxon>Metazoa</taxon>
        <taxon>Spiralia</taxon>
        <taxon>Lophotrochozoa</taxon>
        <taxon>Mollusca</taxon>
        <taxon>Gastropoda</taxon>
        <taxon>Heterobranchia</taxon>
        <taxon>Euthyneura</taxon>
        <taxon>Panpulmonata</taxon>
        <taxon>Hygrophila</taxon>
        <taxon>Lymnaeoidea</taxon>
        <taxon>Planorbidae</taxon>
        <taxon>Biomphalaria</taxon>
    </lineage>
</organism>
<comment type="catalytic activity">
    <reaction evidence="19">
        <text>L-lysyl-[protein] + acetyl-CoA = N(6)-acetyl-L-lysyl-[protein] + CoA + H(+)</text>
        <dbReference type="Rhea" id="RHEA:45948"/>
        <dbReference type="Rhea" id="RHEA-COMP:9752"/>
        <dbReference type="Rhea" id="RHEA-COMP:10731"/>
        <dbReference type="ChEBI" id="CHEBI:15378"/>
        <dbReference type="ChEBI" id="CHEBI:29969"/>
        <dbReference type="ChEBI" id="CHEBI:57287"/>
        <dbReference type="ChEBI" id="CHEBI:57288"/>
        <dbReference type="ChEBI" id="CHEBI:61930"/>
        <dbReference type="EC" id="2.3.1.48"/>
    </reaction>
</comment>
<protein>
    <recommendedName>
        <fullName evidence="3">histone acetyltransferase</fullName>
        <ecNumber evidence="3">2.3.1.48</ecNumber>
    </recommendedName>
</protein>
<evidence type="ECO:0000256" key="6">
    <source>
        <dbReference type="ARBA" id="ARBA00022553"/>
    </source>
</evidence>
<dbReference type="PROSITE" id="PS51726">
    <property type="entry name" value="MYST_HAT"/>
    <property type="match status" value="1"/>
</dbReference>
<evidence type="ECO:0000313" key="28">
    <source>
        <dbReference type="Proteomes" id="UP001233172"/>
    </source>
</evidence>
<keyword evidence="18" id="KW-0539">Nucleus</keyword>
<feature type="compositionally biased region" description="Basic and acidic residues" evidence="22">
    <location>
        <begin position="1398"/>
        <end position="1410"/>
    </location>
</feature>
<dbReference type="SUPFAM" id="SSF55729">
    <property type="entry name" value="Acyl-CoA N-acyltransferases (Nat)"/>
    <property type="match status" value="1"/>
</dbReference>
<feature type="compositionally biased region" description="Low complexity" evidence="22">
    <location>
        <begin position="1093"/>
        <end position="1102"/>
    </location>
</feature>
<dbReference type="PROSITE" id="PS51504">
    <property type="entry name" value="H15"/>
    <property type="match status" value="1"/>
</dbReference>
<dbReference type="GO" id="GO:0006334">
    <property type="term" value="P:nucleosome assembly"/>
    <property type="evidence" value="ECO:0007669"/>
    <property type="project" value="InterPro"/>
</dbReference>
<dbReference type="Pfam" id="PF01853">
    <property type="entry name" value="MOZ_SAS"/>
    <property type="match status" value="1"/>
</dbReference>
<feature type="compositionally biased region" description="Basic and acidic residues" evidence="22">
    <location>
        <begin position="1148"/>
        <end position="1172"/>
    </location>
</feature>
<evidence type="ECO:0000256" key="17">
    <source>
        <dbReference type="ARBA" id="ARBA00023163"/>
    </source>
</evidence>
<dbReference type="Gene3D" id="3.40.630.30">
    <property type="match status" value="1"/>
</dbReference>
<evidence type="ECO:0000259" key="24">
    <source>
        <dbReference type="PROSITE" id="PS51504"/>
    </source>
</evidence>
<evidence type="ECO:0000256" key="22">
    <source>
        <dbReference type="SAM" id="MobiDB-lite"/>
    </source>
</evidence>
<evidence type="ECO:0000256" key="1">
    <source>
        <dbReference type="ARBA" id="ARBA00004123"/>
    </source>
</evidence>
<evidence type="ECO:0000259" key="25">
    <source>
        <dbReference type="PROSITE" id="PS51726"/>
    </source>
</evidence>
<feature type="compositionally biased region" description="Basic residues" evidence="22">
    <location>
        <begin position="1137"/>
        <end position="1147"/>
    </location>
</feature>
<dbReference type="GO" id="GO:0006357">
    <property type="term" value="P:regulation of transcription by RNA polymerase II"/>
    <property type="evidence" value="ECO:0007669"/>
    <property type="project" value="TreeGrafter"/>
</dbReference>
<evidence type="ECO:0000256" key="5">
    <source>
        <dbReference type="ARBA" id="ARBA00022499"/>
    </source>
</evidence>
<dbReference type="GO" id="GO:0000786">
    <property type="term" value="C:nucleosome"/>
    <property type="evidence" value="ECO:0007669"/>
    <property type="project" value="InterPro"/>
</dbReference>
<feature type="compositionally biased region" description="Low complexity" evidence="22">
    <location>
        <begin position="1880"/>
        <end position="1902"/>
    </location>
</feature>
<comment type="subcellular location">
    <subcellularLocation>
        <location evidence="1">Nucleus</location>
    </subcellularLocation>
</comment>
<dbReference type="Gene3D" id="1.10.10.10">
    <property type="entry name" value="Winged helix-like DNA-binding domain superfamily/Winged helix DNA-binding domain"/>
    <property type="match status" value="2"/>
</dbReference>
<keyword evidence="28" id="KW-1185">Reference proteome</keyword>
<dbReference type="PANTHER" id="PTHR10615:SF217">
    <property type="entry name" value="HISTONE ACETYLTRANSFERASE"/>
    <property type="match status" value="1"/>
</dbReference>
<dbReference type="Gene3D" id="3.30.40.10">
    <property type="entry name" value="Zinc/RING finger domain, C3HC4 (zinc finger)"/>
    <property type="match status" value="1"/>
</dbReference>
<feature type="compositionally biased region" description="Polar residues" evidence="22">
    <location>
        <begin position="1676"/>
        <end position="1690"/>
    </location>
</feature>
<evidence type="ECO:0000256" key="7">
    <source>
        <dbReference type="ARBA" id="ARBA00022679"/>
    </source>
</evidence>
<feature type="domain" description="H15" evidence="24">
    <location>
        <begin position="97"/>
        <end position="168"/>
    </location>
</feature>
<keyword evidence="14" id="KW-0007">Acetylation</keyword>